<name>A0A382SZH5_9ZZZZ</name>
<organism evidence="1">
    <name type="scientific">marine metagenome</name>
    <dbReference type="NCBI Taxonomy" id="408172"/>
    <lineage>
        <taxon>unclassified sequences</taxon>
        <taxon>metagenomes</taxon>
        <taxon>ecological metagenomes</taxon>
    </lineage>
</organism>
<reference evidence="1" key="1">
    <citation type="submission" date="2018-05" db="EMBL/GenBank/DDBJ databases">
        <authorList>
            <person name="Lanie J.A."/>
            <person name="Ng W.-L."/>
            <person name="Kazmierczak K.M."/>
            <person name="Andrzejewski T.M."/>
            <person name="Davidsen T.M."/>
            <person name="Wayne K.J."/>
            <person name="Tettelin H."/>
            <person name="Glass J.I."/>
            <person name="Rusch D."/>
            <person name="Podicherti R."/>
            <person name="Tsui H.-C.T."/>
            <person name="Winkler M.E."/>
        </authorList>
    </citation>
    <scope>NUCLEOTIDE SEQUENCE</scope>
</reference>
<accession>A0A382SZH5</accession>
<proteinExistence type="predicted"/>
<gene>
    <name evidence="1" type="ORF">METZ01_LOCUS367195</name>
</gene>
<protein>
    <submittedName>
        <fullName evidence="1">Uncharacterized protein</fullName>
    </submittedName>
</protein>
<evidence type="ECO:0000313" key="1">
    <source>
        <dbReference type="EMBL" id="SVD14341.1"/>
    </source>
</evidence>
<sequence length="87" mass="10197">MEILISRYFAASERRTLCESLLEKYASPAHEKSVAKGIPMEYVDDIQILFPGKFRYRYRGPSTAGYYRPQSYCHKIVATNFALYVRY</sequence>
<dbReference type="AlphaFoldDB" id="A0A382SZH5"/>
<dbReference type="EMBL" id="UINC01132183">
    <property type="protein sequence ID" value="SVD14341.1"/>
    <property type="molecule type" value="Genomic_DNA"/>
</dbReference>